<dbReference type="EMBL" id="CP130144">
    <property type="protein sequence ID" value="WNZ48422.1"/>
    <property type="molecule type" value="Genomic_DNA"/>
</dbReference>
<gene>
    <name evidence="1" type="ORF">Q2T42_11340</name>
</gene>
<dbReference type="RefSeq" id="WP_154660840.1">
    <property type="nucleotide sequence ID" value="NZ_CP130144.1"/>
</dbReference>
<accession>A0AA96WZY6</accession>
<name>A0AA96WZY6_LEPBY</name>
<proteinExistence type="predicted"/>
<reference evidence="1" key="2">
    <citation type="submission" date="2023-07" db="EMBL/GenBank/DDBJ databases">
        <authorList>
            <person name="Bai X.-H."/>
            <person name="Wang H.-H."/>
            <person name="Wang J."/>
            <person name="Ma M.-Y."/>
            <person name="Hu H.-H."/>
            <person name="Song Z.-L."/>
            <person name="Ma H.-G."/>
            <person name="Fan Y."/>
            <person name="Du C.-Y."/>
            <person name="Xu J.-C."/>
        </authorList>
    </citation>
    <scope>NUCLEOTIDE SEQUENCE</scope>
    <source>
        <strain evidence="1">CZ1</strain>
    </source>
</reference>
<sequence>MNPRLVKPWVHQHDIGIREVYSHHQQSRSLDLPMPSSVGVRLPLSSAVLLCCVVKPDY</sequence>
<reference evidence="1" key="1">
    <citation type="journal article" date="2023" name="Plants (Basel)">
        <title>Genomic Analysis of Leptolyngbya boryana CZ1 Reveals Efficient Carbon Fixation Modules.</title>
        <authorList>
            <person name="Bai X."/>
            <person name="Wang H."/>
            <person name="Cheng W."/>
            <person name="Wang J."/>
            <person name="Ma M."/>
            <person name="Hu H."/>
            <person name="Song Z."/>
            <person name="Ma H."/>
            <person name="Fan Y."/>
            <person name="Du C."/>
            <person name="Xu J."/>
        </authorList>
    </citation>
    <scope>NUCLEOTIDE SEQUENCE</scope>
    <source>
        <strain evidence="1">CZ1</strain>
    </source>
</reference>
<organism evidence="1">
    <name type="scientific">Leptolyngbya boryana CZ1</name>
    <dbReference type="NCBI Taxonomy" id="3060204"/>
    <lineage>
        <taxon>Bacteria</taxon>
        <taxon>Bacillati</taxon>
        <taxon>Cyanobacteriota</taxon>
        <taxon>Cyanophyceae</taxon>
        <taxon>Leptolyngbyales</taxon>
        <taxon>Leptolyngbyaceae</taxon>
        <taxon>Leptolyngbya group</taxon>
        <taxon>Leptolyngbya</taxon>
    </lineage>
</organism>
<dbReference type="AlphaFoldDB" id="A0AA96WZY6"/>
<evidence type="ECO:0000313" key="1">
    <source>
        <dbReference type="EMBL" id="WNZ48422.1"/>
    </source>
</evidence>
<protein>
    <submittedName>
        <fullName evidence="1">Uncharacterized protein</fullName>
    </submittedName>
</protein>